<protein>
    <recommendedName>
        <fullName evidence="1">DUF8021 domain-containing protein</fullName>
    </recommendedName>
</protein>
<proteinExistence type="predicted"/>
<dbReference type="AlphaFoldDB" id="A0A6A5UVF8"/>
<name>A0A6A5UVF8_9PLEO</name>
<dbReference type="InterPro" id="IPR058334">
    <property type="entry name" value="DUF8021"/>
</dbReference>
<dbReference type="EMBL" id="ML976717">
    <property type="protein sequence ID" value="KAF1968694.1"/>
    <property type="molecule type" value="Genomic_DNA"/>
</dbReference>
<evidence type="ECO:0000259" key="1">
    <source>
        <dbReference type="Pfam" id="PF26061"/>
    </source>
</evidence>
<sequence>AAYTRSFLQARGADYLSAQLTGTPSTFLTHAAQNFTYIENNTPTSSNITLTYLLKIDYNYTIYDTARCATFSELVSASDPHPYIIHTRVEYAASVTIPWGLPCSRIEGGLYANGTFNTTTGNCEQSLPSTIIVPYRWYVVDEEAGVVDMFVGFPGLDRTQGKAPMPDSHLIRVEGGKIKYMHTWSSCVVPGCG</sequence>
<feature type="non-terminal residue" evidence="2">
    <location>
        <position position="193"/>
    </location>
</feature>
<organism evidence="2 3">
    <name type="scientific">Bimuria novae-zelandiae CBS 107.79</name>
    <dbReference type="NCBI Taxonomy" id="1447943"/>
    <lineage>
        <taxon>Eukaryota</taxon>
        <taxon>Fungi</taxon>
        <taxon>Dikarya</taxon>
        <taxon>Ascomycota</taxon>
        <taxon>Pezizomycotina</taxon>
        <taxon>Dothideomycetes</taxon>
        <taxon>Pleosporomycetidae</taxon>
        <taxon>Pleosporales</taxon>
        <taxon>Massarineae</taxon>
        <taxon>Didymosphaeriaceae</taxon>
        <taxon>Bimuria</taxon>
    </lineage>
</organism>
<gene>
    <name evidence="2" type="ORF">BU23DRAFT_440305</name>
</gene>
<feature type="non-terminal residue" evidence="2">
    <location>
        <position position="1"/>
    </location>
</feature>
<dbReference type="Pfam" id="PF26061">
    <property type="entry name" value="DUF8021"/>
    <property type="match status" value="1"/>
</dbReference>
<feature type="domain" description="DUF8021" evidence="1">
    <location>
        <begin position="94"/>
        <end position="183"/>
    </location>
</feature>
<keyword evidence="3" id="KW-1185">Reference proteome</keyword>
<dbReference type="OrthoDB" id="3515051at2759"/>
<dbReference type="Proteomes" id="UP000800036">
    <property type="component" value="Unassembled WGS sequence"/>
</dbReference>
<reference evidence="2" key="1">
    <citation type="journal article" date="2020" name="Stud. Mycol.">
        <title>101 Dothideomycetes genomes: a test case for predicting lifestyles and emergence of pathogens.</title>
        <authorList>
            <person name="Haridas S."/>
            <person name="Albert R."/>
            <person name="Binder M."/>
            <person name="Bloem J."/>
            <person name="Labutti K."/>
            <person name="Salamov A."/>
            <person name="Andreopoulos B."/>
            <person name="Baker S."/>
            <person name="Barry K."/>
            <person name="Bills G."/>
            <person name="Bluhm B."/>
            <person name="Cannon C."/>
            <person name="Castanera R."/>
            <person name="Culley D."/>
            <person name="Daum C."/>
            <person name="Ezra D."/>
            <person name="Gonzalez J."/>
            <person name="Henrissat B."/>
            <person name="Kuo A."/>
            <person name="Liang C."/>
            <person name="Lipzen A."/>
            <person name="Lutzoni F."/>
            <person name="Magnuson J."/>
            <person name="Mondo S."/>
            <person name="Nolan M."/>
            <person name="Ohm R."/>
            <person name="Pangilinan J."/>
            <person name="Park H.-J."/>
            <person name="Ramirez L."/>
            <person name="Alfaro M."/>
            <person name="Sun H."/>
            <person name="Tritt A."/>
            <person name="Yoshinaga Y."/>
            <person name="Zwiers L.-H."/>
            <person name="Turgeon B."/>
            <person name="Goodwin S."/>
            <person name="Spatafora J."/>
            <person name="Crous P."/>
            <person name="Grigoriev I."/>
        </authorList>
    </citation>
    <scope>NUCLEOTIDE SEQUENCE</scope>
    <source>
        <strain evidence="2">CBS 107.79</strain>
    </source>
</reference>
<evidence type="ECO:0000313" key="2">
    <source>
        <dbReference type="EMBL" id="KAF1968694.1"/>
    </source>
</evidence>
<accession>A0A6A5UVF8</accession>
<evidence type="ECO:0000313" key="3">
    <source>
        <dbReference type="Proteomes" id="UP000800036"/>
    </source>
</evidence>